<gene>
    <name evidence="1" type="ORF">BD626DRAFT_629295</name>
</gene>
<organism evidence="1 2">
    <name type="scientific">Schizophyllum amplum</name>
    <dbReference type="NCBI Taxonomy" id="97359"/>
    <lineage>
        <taxon>Eukaryota</taxon>
        <taxon>Fungi</taxon>
        <taxon>Dikarya</taxon>
        <taxon>Basidiomycota</taxon>
        <taxon>Agaricomycotina</taxon>
        <taxon>Agaricomycetes</taxon>
        <taxon>Agaricomycetidae</taxon>
        <taxon>Agaricales</taxon>
        <taxon>Schizophyllaceae</taxon>
        <taxon>Schizophyllum</taxon>
    </lineage>
</organism>
<accession>A0A550CHY6</accession>
<protein>
    <submittedName>
        <fullName evidence="1">Uncharacterized protein</fullName>
    </submittedName>
</protein>
<comment type="caution">
    <text evidence="1">The sequence shown here is derived from an EMBL/GenBank/DDBJ whole genome shotgun (WGS) entry which is preliminary data.</text>
</comment>
<reference evidence="1 2" key="1">
    <citation type="journal article" date="2019" name="New Phytol.">
        <title>Comparative genomics reveals unique wood-decay strategies and fruiting body development in the Schizophyllaceae.</title>
        <authorList>
            <person name="Almasi E."/>
            <person name="Sahu N."/>
            <person name="Krizsan K."/>
            <person name="Balint B."/>
            <person name="Kovacs G.M."/>
            <person name="Kiss B."/>
            <person name="Cseklye J."/>
            <person name="Drula E."/>
            <person name="Henrissat B."/>
            <person name="Nagy I."/>
            <person name="Chovatia M."/>
            <person name="Adam C."/>
            <person name="LaButti K."/>
            <person name="Lipzen A."/>
            <person name="Riley R."/>
            <person name="Grigoriev I.V."/>
            <person name="Nagy L.G."/>
        </authorList>
    </citation>
    <scope>NUCLEOTIDE SEQUENCE [LARGE SCALE GENOMIC DNA]</scope>
    <source>
        <strain evidence="1 2">NL-1724</strain>
    </source>
</reference>
<name>A0A550CHY6_9AGAR</name>
<evidence type="ECO:0000313" key="1">
    <source>
        <dbReference type="EMBL" id="TRM64336.1"/>
    </source>
</evidence>
<dbReference type="Proteomes" id="UP000320762">
    <property type="component" value="Unassembled WGS sequence"/>
</dbReference>
<sequence>MCGFIFWTTNDTNICGNHNVWVCSNFWSGKILGITGWEITGPAHQKRSPHPGKDCEEMKCPMGP</sequence>
<dbReference type="EMBL" id="VDMD01000007">
    <property type="protein sequence ID" value="TRM64336.1"/>
    <property type="molecule type" value="Genomic_DNA"/>
</dbReference>
<proteinExistence type="predicted"/>
<keyword evidence="2" id="KW-1185">Reference proteome</keyword>
<dbReference type="AlphaFoldDB" id="A0A550CHY6"/>
<evidence type="ECO:0000313" key="2">
    <source>
        <dbReference type="Proteomes" id="UP000320762"/>
    </source>
</evidence>